<dbReference type="PANTHER" id="PTHR45947">
    <property type="entry name" value="SULFOQUINOVOSYL TRANSFERASE SQD2"/>
    <property type="match status" value="1"/>
</dbReference>
<dbReference type="InterPro" id="IPR050194">
    <property type="entry name" value="Glycosyltransferase_grp1"/>
</dbReference>
<protein>
    <recommendedName>
        <fullName evidence="5">D-inositol-3-phosphate glycosyltransferase</fullName>
    </recommendedName>
</protein>
<dbReference type="Gene3D" id="3.40.50.2000">
    <property type="entry name" value="Glycogen Phosphorylase B"/>
    <property type="match status" value="2"/>
</dbReference>
<dbReference type="GO" id="GO:0016757">
    <property type="term" value="F:glycosyltransferase activity"/>
    <property type="evidence" value="ECO:0007669"/>
    <property type="project" value="InterPro"/>
</dbReference>
<evidence type="ECO:0000313" key="4">
    <source>
        <dbReference type="Proteomes" id="UP000050502"/>
    </source>
</evidence>
<evidence type="ECO:0000259" key="2">
    <source>
        <dbReference type="Pfam" id="PF13439"/>
    </source>
</evidence>
<evidence type="ECO:0000259" key="1">
    <source>
        <dbReference type="Pfam" id="PF00534"/>
    </source>
</evidence>
<organism evidence="3 4">
    <name type="scientific">Ardenticatena maritima</name>
    <dbReference type="NCBI Taxonomy" id="872965"/>
    <lineage>
        <taxon>Bacteria</taxon>
        <taxon>Bacillati</taxon>
        <taxon>Chloroflexota</taxon>
        <taxon>Ardenticatenia</taxon>
        <taxon>Ardenticatenales</taxon>
        <taxon>Ardenticatenaceae</taxon>
        <taxon>Ardenticatena</taxon>
    </lineage>
</organism>
<feature type="domain" description="Glycosyl transferase family 1" evidence="1">
    <location>
        <begin position="203"/>
        <end position="384"/>
    </location>
</feature>
<dbReference type="AlphaFoldDB" id="A0A0N8GS98"/>
<accession>A0A0N8GS98</accession>
<dbReference type="Pfam" id="PF13439">
    <property type="entry name" value="Glyco_transf_4"/>
    <property type="match status" value="1"/>
</dbReference>
<dbReference type="InterPro" id="IPR028098">
    <property type="entry name" value="Glyco_trans_4-like_N"/>
</dbReference>
<gene>
    <name evidence="3" type="ORF">SE16_07025</name>
</gene>
<reference evidence="3 4" key="1">
    <citation type="submission" date="2015-07" db="EMBL/GenBank/DDBJ databases">
        <title>Whole genome sequence of Ardenticatena maritima DSM 23922.</title>
        <authorList>
            <person name="Hemp J."/>
            <person name="Ward L.M."/>
            <person name="Pace L.A."/>
            <person name="Fischer W.W."/>
        </authorList>
    </citation>
    <scope>NUCLEOTIDE SEQUENCE [LARGE SCALE GENOMIC DNA]</scope>
    <source>
        <strain evidence="3 4">110S</strain>
    </source>
</reference>
<comment type="caution">
    <text evidence="3">The sequence shown here is derived from an EMBL/GenBank/DDBJ whole genome shotgun (WGS) entry which is preliminary data.</text>
</comment>
<dbReference type="PATRIC" id="fig|872965.6.peg.1453"/>
<dbReference type="Proteomes" id="UP000050502">
    <property type="component" value="Unassembled WGS sequence"/>
</dbReference>
<proteinExistence type="predicted"/>
<dbReference type="Pfam" id="PF00534">
    <property type="entry name" value="Glycos_transf_1"/>
    <property type="match status" value="1"/>
</dbReference>
<dbReference type="OrthoDB" id="9795068at2"/>
<evidence type="ECO:0000313" key="3">
    <source>
        <dbReference type="EMBL" id="KPL88698.1"/>
    </source>
</evidence>
<evidence type="ECO:0008006" key="5">
    <source>
        <dbReference type="Google" id="ProtNLM"/>
    </source>
</evidence>
<name>A0A0N8GS98_9CHLR</name>
<dbReference type="SUPFAM" id="SSF53756">
    <property type="entry name" value="UDP-Glycosyltransferase/glycogen phosphorylase"/>
    <property type="match status" value="1"/>
</dbReference>
<dbReference type="PANTHER" id="PTHR45947:SF3">
    <property type="entry name" value="SULFOQUINOVOSYL TRANSFERASE SQD2"/>
    <property type="match status" value="1"/>
</dbReference>
<dbReference type="InterPro" id="IPR001296">
    <property type="entry name" value="Glyco_trans_1"/>
</dbReference>
<feature type="domain" description="Glycosyltransferase subfamily 4-like N-terminal" evidence="2">
    <location>
        <begin position="18"/>
        <end position="196"/>
    </location>
</feature>
<sequence>MLSVHTCPLAMLGGKNTGGMNVYVRELSRQLGARGWQVDIFTHAENMARPLIVQMSENVRVIHIVAGPVRHIGKNELYHYLPEFTENVLRFATLEGHTYDIIHSHYWLSGLVAQALREAWGAPIAHMYHTLGVMKNAVARSEAERELDIRIRSEAQIARAVDRLVAATPIDRAQILEHYPADPSKIEVIPCGVDLDLFHPIPKREARRLLGIPDDHKLILFVGRIDPLKGIDALIEAIAEVVRREPAWRERLCLSIIGGSAEDAAQALTAEMRRLHALRAELDIEDVVTFLGAQSQETLPYFYSAAEMVVMPSHYESFGMVALEAMACGTPVIASDVGGLTYTVQDGVTGYLVPPRRPDILADRILELLNDVERRREMGRNGVKRAERFGWPAITRQIERLYAELRILA</sequence>
<dbReference type="EMBL" id="LGKN01000004">
    <property type="protein sequence ID" value="KPL88698.1"/>
    <property type="molecule type" value="Genomic_DNA"/>
</dbReference>